<dbReference type="STRING" id="1869.MB27_33610"/>
<dbReference type="InterPro" id="IPR036890">
    <property type="entry name" value="HATPase_C_sf"/>
</dbReference>
<reference evidence="2 3" key="1">
    <citation type="submission" date="2014-10" db="EMBL/GenBank/DDBJ databases">
        <title>Draft genome sequence of Actinoplanes utahensis NRRL 12052.</title>
        <authorList>
            <person name="Velasco-Bucheli B."/>
            <person name="del Cerro C."/>
            <person name="Hormigo D."/>
            <person name="Garcia J.L."/>
            <person name="Acebal C."/>
            <person name="Arroyo M."/>
            <person name="de la Mata I."/>
        </authorList>
    </citation>
    <scope>NUCLEOTIDE SEQUENCE [LARGE SCALE GENOMIC DNA]</scope>
    <source>
        <strain evidence="2 3">NRRL 12052</strain>
    </source>
</reference>
<proteinExistence type="predicted"/>
<sequence length="65" mass="6666">MSDHGPGIPATHPPAGHNAPVAAAGQPGPRGLWVIRQACTGLDITTDATGARLLLTYRLDGRLSP</sequence>
<accession>A0A0A6UBS7</accession>
<protein>
    <recommendedName>
        <fullName evidence="4">Histidine kinase/HSP90-like ATPase domain-containing protein</fullName>
    </recommendedName>
</protein>
<dbReference type="Proteomes" id="UP000054537">
    <property type="component" value="Unassembled WGS sequence"/>
</dbReference>
<evidence type="ECO:0008006" key="4">
    <source>
        <dbReference type="Google" id="ProtNLM"/>
    </source>
</evidence>
<dbReference type="Gene3D" id="3.30.565.10">
    <property type="entry name" value="Histidine kinase-like ATPase, C-terminal domain"/>
    <property type="match status" value="1"/>
</dbReference>
<organism evidence="2 3">
    <name type="scientific">Actinoplanes utahensis</name>
    <dbReference type="NCBI Taxonomy" id="1869"/>
    <lineage>
        <taxon>Bacteria</taxon>
        <taxon>Bacillati</taxon>
        <taxon>Actinomycetota</taxon>
        <taxon>Actinomycetes</taxon>
        <taxon>Micromonosporales</taxon>
        <taxon>Micromonosporaceae</taxon>
        <taxon>Actinoplanes</taxon>
    </lineage>
</organism>
<comment type="caution">
    <text evidence="2">The sequence shown here is derived from an EMBL/GenBank/DDBJ whole genome shotgun (WGS) entry which is preliminary data.</text>
</comment>
<evidence type="ECO:0000313" key="2">
    <source>
        <dbReference type="EMBL" id="KHD73500.1"/>
    </source>
</evidence>
<dbReference type="AlphaFoldDB" id="A0A0A6UBS7"/>
<dbReference type="EMBL" id="JRTT01000130">
    <property type="protein sequence ID" value="KHD73500.1"/>
    <property type="molecule type" value="Genomic_DNA"/>
</dbReference>
<feature type="region of interest" description="Disordered" evidence="1">
    <location>
        <begin position="1"/>
        <end position="27"/>
    </location>
</feature>
<gene>
    <name evidence="2" type="ORF">MB27_33610</name>
</gene>
<dbReference type="RefSeq" id="WP_043531570.1">
    <property type="nucleotide sequence ID" value="NZ_BAABKU010000032.1"/>
</dbReference>
<name>A0A0A6UBS7_ACTUT</name>
<evidence type="ECO:0000256" key="1">
    <source>
        <dbReference type="SAM" id="MobiDB-lite"/>
    </source>
</evidence>
<keyword evidence="3" id="KW-1185">Reference proteome</keyword>
<dbReference type="OrthoDB" id="3282887at2"/>
<evidence type="ECO:0000313" key="3">
    <source>
        <dbReference type="Proteomes" id="UP000054537"/>
    </source>
</evidence>